<dbReference type="CDD" id="cd06093">
    <property type="entry name" value="PX_domain"/>
    <property type="match status" value="1"/>
</dbReference>
<organism evidence="3">
    <name type="scientific">Alexandrium andersonii</name>
    <dbReference type="NCBI Taxonomy" id="327968"/>
    <lineage>
        <taxon>Eukaryota</taxon>
        <taxon>Sar</taxon>
        <taxon>Alveolata</taxon>
        <taxon>Dinophyceae</taxon>
        <taxon>Gonyaulacales</taxon>
        <taxon>Pyrocystaceae</taxon>
        <taxon>Alexandrium</taxon>
    </lineage>
</organism>
<dbReference type="Gene3D" id="3.30.1520.10">
    <property type="entry name" value="Phox-like domain"/>
    <property type="match status" value="1"/>
</dbReference>
<dbReference type="SMART" id="SM00312">
    <property type="entry name" value="PX"/>
    <property type="match status" value="1"/>
</dbReference>
<dbReference type="SUPFAM" id="SSF64268">
    <property type="entry name" value="PX domain"/>
    <property type="match status" value="1"/>
</dbReference>
<name>A0A7S2D390_9DINO</name>
<dbReference type="PANTHER" id="PTHR22775:SF3">
    <property type="entry name" value="SORTING NEXIN-13"/>
    <property type="match status" value="1"/>
</dbReference>
<dbReference type="GO" id="GO:0035091">
    <property type="term" value="F:phosphatidylinositol binding"/>
    <property type="evidence" value="ECO:0007669"/>
    <property type="project" value="InterPro"/>
</dbReference>
<dbReference type="InterPro" id="IPR001683">
    <property type="entry name" value="PX_dom"/>
</dbReference>
<dbReference type="EMBL" id="HBGQ01045444">
    <property type="protein sequence ID" value="CAD9442505.1"/>
    <property type="molecule type" value="Transcribed_RNA"/>
</dbReference>
<proteinExistence type="predicted"/>
<dbReference type="InterPro" id="IPR036871">
    <property type="entry name" value="PX_dom_sf"/>
</dbReference>
<accession>A0A7S2D390</accession>
<evidence type="ECO:0000259" key="2">
    <source>
        <dbReference type="PROSITE" id="PS50195"/>
    </source>
</evidence>
<gene>
    <name evidence="3" type="ORF">AAND1436_LOCUS22230</name>
</gene>
<feature type="region of interest" description="Disordered" evidence="1">
    <location>
        <begin position="218"/>
        <end position="238"/>
    </location>
</feature>
<dbReference type="PANTHER" id="PTHR22775">
    <property type="entry name" value="SORTING NEXIN"/>
    <property type="match status" value="1"/>
</dbReference>
<dbReference type="PROSITE" id="PS50195">
    <property type="entry name" value="PX"/>
    <property type="match status" value="1"/>
</dbReference>
<sequence>MSVVEGPRAVGERSTTSSAVEHYCIASFIGSEGSDGTWNEAPGPVDVAASSSLGYCALAGDGPAASSAAECADQSWCSGGVGVGSASSADLQQESRQASFAPPAVAARISGRSRKFYAIEVSGSADALPAWKLHRRYSEFVTLDQQVRHKFAGLPQLPRKSVFTKRLDPGFLRRRERGLEAYLMALVSADPVLEEPAVRTFLDPQVQTFRNNQAEITGTLGSRTSSRRSSCCSRDSCA</sequence>
<reference evidence="3" key="1">
    <citation type="submission" date="2021-01" db="EMBL/GenBank/DDBJ databases">
        <authorList>
            <person name="Corre E."/>
            <person name="Pelletier E."/>
            <person name="Niang G."/>
            <person name="Scheremetjew M."/>
            <person name="Finn R."/>
            <person name="Kale V."/>
            <person name="Holt S."/>
            <person name="Cochrane G."/>
            <person name="Meng A."/>
            <person name="Brown T."/>
            <person name="Cohen L."/>
        </authorList>
    </citation>
    <scope>NUCLEOTIDE SEQUENCE</scope>
    <source>
        <strain evidence="3">CCMP2222</strain>
    </source>
</reference>
<evidence type="ECO:0000256" key="1">
    <source>
        <dbReference type="SAM" id="MobiDB-lite"/>
    </source>
</evidence>
<feature type="compositionally biased region" description="Low complexity" evidence="1">
    <location>
        <begin position="222"/>
        <end position="238"/>
    </location>
</feature>
<evidence type="ECO:0000313" key="3">
    <source>
        <dbReference type="EMBL" id="CAD9442505.1"/>
    </source>
</evidence>
<feature type="domain" description="PX" evidence="2">
    <location>
        <begin position="95"/>
        <end position="209"/>
    </location>
</feature>
<protein>
    <recommendedName>
        <fullName evidence="2">PX domain-containing protein</fullName>
    </recommendedName>
</protein>
<dbReference type="AlphaFoldDB" id="A0A7S2D390"/>
<dbReference type="Pfam" id="PF00787">
    <property type="entry name" value="PX"/>
    <property type="match status" value="1"/>
</dbReference>